<dbReference type="Proteomes" id="UP000235116">
    <property type="component" value="Chromosome"/>
</dbReference>
<evidence type="ECO:0000256" key="3">
    <source>
        <dbReference type="ARBA" id="ARBA00010008"/>
    </source>
</evidence>
<evidence type="ECO:0000256" key="4">
    <source>
        <dbReference type="ARBA" id="ARBA00011738"/>
    </source>
</evidence>
<comment type="cofactor">
    <cofactor evidence="1 12">
        <name>pyridoxal 5'-phosphate</name>
        <dbReference type="ChEBI" id="CHEBI:597326"/>
    </cofactor>
</comment>
<dbReference type="KEGG" id="kak:Kalk_07565"/>
<evidence type="ECO:0000256" key="8">
    <source>
        <dbReference type="ARBA" id="ARBA00022898"/>
    </source>
</evidence>
<dbReference type="InterPro" id="IPR001917">
    <property type="entry name" value="Aminotrans_II_pyridoxalP_BS"/>
</dbReference>
<gene>
    <name evidence="14" type="ORF">Kalk_07565</name>
</gene>
<evidence type="ECO:0000256" key="9">
    <source>
        <dbReference type="ARBA" id="ARBA00032610"/>
    </source>
</evidence>
<evidence type="ECO:0000256" key="7">
    <source>
        <dbReference type="ARBA" id="ARBA00022756"/>
    </source>
</evidence>
<evidence type="ECO:0000256" key="6">
    <source>
        <dbReference type="ARBA" id="ARBA00022679"/>
    </source>
</evidence>
<name>A0A2K9LJ61_9GAMM</name>
<keyword evidence="7" id="KW-0093">Biotin biosynthesis</keyword>
<keyword evidence="6" id="KW-0808">Transferase</keyword>
<dbReference type="GO" id="GO:0008710">
    <property type="term" value="F:8-amino-7-oxononanoate synthase activity"/>
    <property type="evidence" value="ECO:0007669"/>
    <property type="project" value="UniProtKB-EC"/>
</dbReference>
<protein>
    <recommendedName>
        <fullName evidence="5">8-amino-7-oxononanoate synthase</fullName>
        <ecNumber evidence="5">2.3.1.47</ecNumber>
    </recommendedName>
    <alternativeName>
        <fullName evidence="9">7-keto-8-amino-pelargonic acid synthase</fullName>
    </alternativeName>
    <alternativeName>
        <fullName evidence="10">8-amino-7-ketopelargonate synthase</fullName>
    </alternativeName>
</protein>
<evidence type="ECO:0000259" key="13">
    <source>
        <dbReference type="Pfam" id="PF00155"/>
    </source>
</evidence>
<evidence type="ECO:0000313" key="15">
    <source>
        <dbReference type="Proteomes" id="UP000235116"/>
    </source>
</evidence>
<dbReference type="InterPro" id="IPR015421">
    <property type="entry name" value="PyrdxlP-dep_Trfase_major"/>
</dbReference>
<dbReference type="InterPro" id="IPR004839">
    <property type="entry name" value="Aminotransferase_I/II_large"/>
</dbReference>
<dbReference type="InterPro" id="IPR015424">
    <property type="entry name" value="PyrdxlP-dep_Trfase"/>
</dbReference>
<dbReference type="PANTHER" id="PTHR13693">
    <property type="entry name" value="CLASS II AMINOTRANSFERASE/8-AMINO-7-OXONONANOATE SYNTHASE"/>
    <property type="match status" value="1"/>
</dbReference>
<comment type="subunit">
    <text evidence="4">Homodimer.</text>
</comment>
<dbReference type="PROSITE" id="PS00599">
    <property type="entry name" value="AA_TRANSFER_CLASS_2"/>
    <property type="match status" value="1"/>
</dbReference>
<evidence type="ECO:0000256" key="5">
    <source>
        <dbReference type="ARBA" id="ARBA00013187"/>
    </source>
</evidence>
<dbReference type="AlphaFoldDB" id="A0A2K9LJ61"/>
<comment type="pathway">
    <text evidence="2">Cofactor biosynthesis; biotin biosynthesis.</text>
</comment>
<dbReference type="InterPro" id="IPR050087">
    <property type="entry name" value="AON_synthase_class-II"/>
</dbReference>
<dbReference type="InterPro" id="IPR015422">
    <property type="entry name" value="PyrdxlP-dep_Trfase_small"/>
</dbReference>
<evidence type="ECO:0000256" key="1">
    <source>
        <dbReference type="ARBA" id="ARBA00001933"/>
    </source>
</evidence>
<dbReference type="GO" id="GO:0030170">
    <property type="term" value="F:pyridoxal phosphate binding"/>
    <property type="evidence" value="ECO:0007669"/>
    <property type="project" value="InterPro"/>
</dbReference>
<dbReference type="Pfam" id="PF00155">
    <property type="entry name" value="Aminotran_1_2"/>
    <property type="match status" value="1"/>
</dbReference>
<sequence length="439" mass="47985">MDMTTQNTSINNLLSEIRSKLVSAQPQMQKSETLSAEDYAEYALLQRIHSLYNSESSLKNPYFQPRSGTVSSVLQIAEKDYVTFSNYNYLGLSHDPRVKAAACDAIHKYGTHAGAARMVGGEIELHRDLEHALAEFSGFEAATVGVGGYSANVSAIGYLLDKRDLILHDEYMHNSAIKGAVMSGARRIAFPHNNMEALKRLLEENRSQYRKTLILVEGAYSMDGDLVDLPAVIELKNQFGAWLMIDEAHSCGTVGATGRGVCEHFNIPTSEVELIVGTLSKSFASCGGFLAGSKKLIELLHHFCPGLLLYSTGISPANTAAALAAVQLAQAEPERVTRLQNNSILFKQLAETKGLDCRTSVPGVPIVPMMIEDEKALQLMSLLLENQFISHAVMHPVVPRDAARLRCFISADHTETQMSSMLDIIARESNTTNHTVAGQ</sequence>
<evidence type="ECO:0000256" key="12">
    <source>
        <dbReference type="RuleBase" id="RU003693"/>
    </source>
</evidence>
<organism evidence="14 15">
    <name type="scientific">Ketobacter alkanivorans</name>
    <dbReference type="NCBI Taxonomy" id="1917421"/>
    <lineage>
        <taxon>Bacteria</taxon>
        <taxon>Pseudomonadati</taxon>
        <taxon>Pseudomonadota</taxon>
        <taxon>Gammaproteobacteria</taxon>
        <taxon>Pseudomonadales</taxon>
        <taxon>Ketobacteraceae</taxon>
        <taxon>Ketobacter</taxon>
    </lineage>
</organism>
<keyword evidence="8 12" id="KW-0663">Pyridoxal phosphate</keyword>
<dbReference type="Gene3D" id="3.40.640.10">
    <property type="entry name" value="Type I PLP-dependent aspartate aminotransferase-like (Major domain)"/>
    <property type="match status" value="1"/>
</dbReference>
<dbReference type="PANTHER" id="PTHR13693:SF100">
    <property type="entry name" value="8-AMINO-7-OXONONANOATE SYNTHASE"/>
    <property type="match status" value="1"/>
</dbReference>
<dbReference type="EMBL" id="CP022684">
    <property type="protein sequence ID" value="AUM12277.1"/>
    <property type="molecule type" value="Genomic_DNA"/>
</dbReference>
<reference evidence="15" key="1">
    <citation type="submission" date="2017-08" db="EMBL/GenBank/DDBJ databases">
        <title>Direct submision.</title>
        <authorList>
            <person name="Kim S.-J."/>
            <person name="Rhee S.-K."/>
        </authorList>
    </citation>
    <scope>NUCLEOTIDE SEQUENCE [LARGE SCALE GENOMIC DNA]</scope>
    <source>
        <strain evidence="15">GI5</strain>
    </source>
</reference>
<dbReference type="EC" id="2.3.1.47" evidence="5"/>
<accession>A0A2K9LJ61</accession>
<dbReference type="SUPFAM" id="SSF53383">
    <property type="entry name" value="PLP-dependent transferases"/>
    <property type="match status" value="1"/>
</dbReference>
<feature type="domain" description="Aminotransferase class I/classII large" evidence="13">
    <location>
        <begin position="80"/>
        <end position="424"/>
    </location>
</feature>
<evidence type="ECO:0000256" key="2">
    <source>
        <dbReference type="ARBA" id="ARBA00004746"/>
    </source>
</evidence>
<comment type="catalytic activity">
    <reaction evidence="11">
        <text>6-carboxyhexanoyl-[ACP] + L-alanine + H(+) = (8S)-8-amino-7-oxononanoate + holo-[ACP] + CO2</text>
        <dbReference type="Rhea" id="RHEA:42288"/>
        <dbReference type="Rhea" id="RHEA-COMP:9685"/>
        <dbReference type="Rhea" id="RHEA-COMP:9955"/>
        <dbReference type="ChEBI" id="CHEBI:15378"/>
        <dbReference type="ChEBI" id="CHEBI:16526"/>
        <dbReference type="ChEBI" id="CHEBI:57972"/>
        <dbReference type="ChEBI" id="CHEBI:64479"/>
        <dbReference type="ChEBI" id="CHEBI:78846"/>
        <dbReference type="ChEBI" id="CHEBI:149468"/>
        <dbReference type="EC" id="2.3.1.47"/>
    </reaction>
</comment>
<evidence type="ECO:0000256" key="10">
    <source>
        <dbReference type="ARBA" id="ARBA00033381"/>
    </source>
</evidence>
<evidence type="ECO:0000256" key="11">
    <source>
        <dbReference type="ARBA" id="ARBA00047715"/>
    </source>
</evidence>
<proteinExistence type="inferred from homology"/>
<dbReference type="GO" id="GO:0009102">
    <property type="term" value="P:biotin biosynthetic process"/>
    <property type="evidence" value="ECO:0007669"/>
    <property type="project" value="UniProtKB-KW"/>
</dbReference>
<comment type="similarity">
    <text evidence="3">Belongs to the class-II pyridoxal-phosphate-dependent aminotransferase family. BioF subfamily.</text>
</comment>
<keyword evidence="15" id="KW-1185">Reference proteome</keyword>
<evidence type="ECO:0000313" key="14">
    <source>
        <dbReference type="EMBL" id="AUM12277.1"/>
    </source>
</evidence>
<dbReference type="Gene3D" id="3.90.1150.10">
    <property type="entry name" value="Aspartate Aminotransferase, domain 1"/>
    <property type="match status" value="1"/>
</dbReference>